<name>A0A935JZ75_9RHOO</name>
<accession>A0A935JZ75</accession>
<dbReference type="InterPro" id="IPR025906">
    <property type="entry name" value="YjfB_motility"/>
</dbReference>
<organism evidence="1 2">
    <name type="scientific">Candidatus Dechloromonas phosphorivorans</name>
    <dbReference type="NCBI Taxonomy" id="2899244"/>
    <lineage>
        <taxon>Bacteria</taxon>
        <taxon>Pseudomonadati</taxon>
        <taxon>Pseudomonadota</taxon>
        <taxon>Betaproteobacteria</taxon>
        <taxon>Rhodocyclales</taxon>
        <taxon>Azonexaceae</taxon>
        <taxon>Dechloromonas</taxon>
    </lineage>
</organism>
<dbReference type="Pfam" id="PF14070">
    <property type="entry name" value="YjfB_motility"/>
    <property type="match status" value="1"/>
</dbReference>
<dbReference type="EMBL" id="JADJMS010000043">
    <property type="protein sequence ID" value="MBK7416392.1"/>
    <property type="molecule type" value="Genomic_DNA"/>
</dbReference>
<sequence length="110" mass="12089">MRSRGTFHERRCNRLGFNRDVTSTDRDAVQVAVLKKAMDIEKQSAVQLLQAIPSNPAHLGNNVAASSNERTVNAATHHCRSVVPPRTIGAALSGQSARQKRLGRNIDLYI</sequence>
<evidence type="ECO:0000313" key="2">
    <source>
        <dbReference type="Proteomes" id="UP000739411"/>
    </source>
</evidence>
<proteinExistence type="predicted"/>
<dbReference type="Proteomes" id="UP000739411">
    <property type="component" value="Unassembled WGS sequence"/>
</dbReference>
<evidence type="ECO:0000313" key="1">
    <source>
        <dbReference type="EMBL" id="MBK7416392.1"/>
    </source>
</evidence>
<gene>
    <name evidence="1" type="ORF">IPJ38_16110</name>
</gene>
<reference evidence="1 2" key="1">
    <citation type="submission" date="2020-10" db="EMBL/GenBank/DDBJ databases">
        <title>Connecting structure to function with the recovery of over 1000 high-quality activated sludge metagenome-assembled genomes encoding full-length rRNA genes using long-read sequencing.</title>
        <authorList>
            <person name="Singleton C.M."/>
            <person name="Petriglieri F."/>
            <person name="Kristensen J.M."/>
            <person name="Kirkegaard R.H."/>
            <person name="Michaelsen T.Y."/>
            <person name="Andersen M.H."/>
            <person name="Karst S.M."/>
            <person name="Dueholm M.S."/>
            <person name="Nielsen P.H."/>
            <person name="Albertsen M."/>
        </authorList>
    </citation>
    <scope>NUCLEOTIDE SEQUENCE [LARGE SCALE GENOMIC DNA]</scope>
    <source>
        <strain evidence="1">EsbW_18-Q3-R4-48_BATAC.463</strain>
    </source>
</reference>
<dbReference type="AlphaFoldDB" id="A0A935JZ75"/>
<protein>
    <submittedName>
        <fullName evidence="1">YjfB family protein</fullName>
    </submittedName>
</protein>
<comment type="caution">
    <text evidence="1">The sequence shown here is derived from an EMBL/GenBank/DDBJ whole genome shotgun (WGS) entry which is preliminary data.</text>
</comment>